<proteinExistence type="predicted"/>
<comment type="caution">
    <text evidence="1">The sequence shown here is derived from an EMBL/GenBank/DDBJ whole genome shotgun (WGS) entry which is preliminary data.</text>
</comment>
<gene>
    <name evidence="1" type="ORF">GHT07_15120</name>
</gene>
<evidence type="ECO:0000313" key="2">
    <source>
        <dbReference type="Proteomes" id="UP000487350"/>
    </source>
</evidence>
<dbReference type="EMBL" id="WJBU01000014">
    <property type="protein sequence ID" value="MRD48618.1"/>
    <property type="molecule type" value="Genomic_DNA"/>
</dbReference>
<dbReference type="Proteomes" id="UP000487350">
    <property type="component" value="Unassembled WGS sequence"/>
</dbReference>
<name>A0A844B1L4_9BURK</name>
<evidence type="ECO:0000313" key="1">
    <source>
        <dbReference type="EMBL" id="MRD48618.1"/>
    </source>
</evidence>
<dbReference type="OrthoDB" id="6400528at2"/>
<dbReference type="RefSeq" id="WP_153585931.1">
    <property type="nucleotide sequence ID" value="NZ_WJBU01000014.1"/>
</dbReference>
<dbReference type="AlphaFoldDB" id="A0A844B1L4"/>
<accession>A0A844B1L4</accession>
<keyword evidence="2" id="KW-1185">Reference proteome</keyword>
<sequence length="224" mass="25181">MDNYSGRLGTPAGWKMIVRRWLFSDIPRPETTVHLFQSEYARDFVRKRFGAGGEMLSDYLAAEYLQAPIQGVRRPAVAYNPRKGQAFTRQLMQACPGVKFVPLENMTRDQLRATLDTCMVYVDFGHHPGKDRIPREAAVRGAVVIVGRTGSAAVMQDVPLPERYKFAPRADSLPALRGLIEEVFLNFDEHARAQQPYRNAIAAEPAAFESQLDRVFGRGTANRP</sequence>
<organism evidence="1 2">
    <name type="scientific">Caenimonas koreensis DSM 17982</name>
    <dbReference type="NCBI Taxonomy" id="1121255"/>
    <lineage>
        <taxon>Bacteria</taxon>
        <taxon>Pseudomonadati</taxon>
        <taxon>Pseudomonadota</taxon>
        <taxon>Betaproteobacteria</taxon>
        <taxon>Burkholderiales</taxon>
        <taxon>Comamonadaceae</taxon>
        <taxon>Caenimonas</taxon>
    </lineage>
</organism>
<reference evidence="1 2" key="1">
    <citation type="submission" date="2019-11" db="EMBL/GenBank/DDBJ databases">
        <title>Caenimonas koreensis gen. nov., sp. nov., isolated from activated sludge.</title>
        <authorList>
            <person name="Seung H.R."/>
        </authorList>
    </citation>
    <scope>NUCLEOTIDE SEQUENCE [LARGE SCALE GENOMIC DNA]</scope>
    <source>
        <strain evidence="1 2">EMB320</strain>
    </source>
</reference>
<protein>
    <submittedName>
        <fullName evidence="1">Uncharacterized protein</fullName>
    </submittedName>
</protein>